<keyword evidence="4" id="KW-1185">Reference proteome</keyword>
<feature type="signal peptide" evidence="1">
    <location>
        <begin position="1"/>
        <end position="19"/>
    </location>
</feature>
<dbReference type="PROSITE" id="PS51257">
    <property type="entry name" value="PROKAR_LIPOPROTEIN"/>
    <property type="match status" value="1"/>
</dbReference>
<reference evidence="3 4" key="1">
    <citation type="submission" date="2023-05" db="EMBL/GenBank/DDBJ databases">
        <title>Genome sequence of Pinibacter sp. MAH-24.</title>
        <authorList>
            <person name="Huq M.A."/>
        </authorList>
    </citation>
    <scope>NUCLEOTIDE SEQUENCE [LARGE SCALE GENOMIC DNA]</scope>
    <source>
        <strain evidence="3 4">MAH-24</strain>
    </source>
</reference>
<evidence type="ECO:0000259" key="2">
    <source>
        <dbReference type="Pfam" id="PF14292"/>
    </source>
</evidence>
<comment type="caution">
    <text evidence="3">The sequence shown here is derived from an EMBL/GenBank/DDBJ whole genome shotgun (WGS) entry which is preliminary data.</text>
</comment>
<evidence type="ECO:0000313" key="3">
    <source>
        <dbReference type="EMBL" id="MDI3319536.1"/>
    </source>
</evidence>
<feature type="domain" description="SusE outer membrane protein" evidence="2">
    <location>
        <begin position="32"/>
        <end position="131"/>
    </location>
</feature>
<dbReference type="Pfam" id="PF14292">
    <property type="entry name" value="SusE"/>
    <property type="match status" value="1"/>
</dbReference>
<dbReference type="Gene3D" id="2.60.40.3620">
    <property type="match status" value="2"/>
</dbReference>
<sequence>MKLIYKLLSVVVASLVLFASCKKDENRSILTLPKGAATKLTASTTTLVLTEAHAKDTVITFTWPAVNYGYNALATYTLEFSLPADTFKKANKVLVGSNILKQQFSGADFNQIAILLGMTPAAQGKMLARVRSDLKTDKDANSNVPSSYSDTITLNVTPYSTKPVPKYPVPDSLYIVGSATDGGWNNPVPLPNQRFTKLDDNTFGIIVHLTGGQEYVFLPKNGDWGHKYNVTSNTDPNLKKGGPFVPDGGNLNIPGPVATGNYKIIVDFVAGTYAVTAFDVSTIPANLYIIGDATAGGWNNPVPAATQQFTKIGLSTFQISIPLTSGGGKGYLLIPVNGSWDHKYAVDNGKNAAYKAGGPFTTDSGDNIPPPDESGTYKVTVSFVNNTYSVTK</sequence>
<keyword evidence="1" id="KW-0732">Signal</keyword>
<dbReference type="EMBL" id="JASBRG010000004">
    <property type="protein sequence ID" value="MDI3319536.1"/>
    <property type="molecule type" value="Genomic_DNA"/>
</dbReference>
<dbReference type="RefSeq" id="WP_282333652.1">
    <property type="nucleotide sequence ID" value="NZ_JASBRG010000004.1"/>
</dbReference>
<dbReference type="InterPro" id="IPR025970">
    <property type="entry name" value="SusE"/>
</dbReference>
<evidence type="ECO:0000313" key="4">
    <source>
        <dbReference type="Proteomes" id="UP001226434"/>
    </source>
</evidence>
<feature type="chain" id="PRO_5045683203" evidence="1">
    <location>
        <begin position="20"/>
        <end position="392"/>
    </location>
</feature>
<dbReference type="Proteomes" id="UP001226434">
    <property type="component" value="Unassembled WGS sequence"/>
</dbReference>
<proteinExistence type="predicted"/>
<protein>
    <submittedName>
        <fullName evidence="3">SusE domain-containing protein</fullName>
    </submittedName>
</protein>
<name>A0ABT6RAV4_9BACT</name>
<gene>
    <name evidence="3" type="ORF">QJ048_07110</name>
</gene>
<accession>A0ABT6RAV4</accession>
<organism evidence="3 4">
    <name type="scientific">Pinibacter soli</name>
    <dbReference type="NCBI Taxonomy" id="3044211"/>
    <lineage>
        <taxon>Bacteria</taxon>
        <taxon>Pseudomonadati</taxon>
        <taxon>Bacteroidota</taxon>
        <taxon>Chitinophagia</taxon>
        <taxon>Chitinophagales</taxon>
        <taxon>Chitinophagaceae</taxon>
        <taxon>Pinibacter</taxon>
    </lineage>
</organism>
<evidence type="ECO:0000256" key="1">
    <source>
        <dbReference type="SAM" id="SignalP"/>
    </source>
</evidence>